<accession>A0A9E7GMM3</accession>
<protein>
    <submittedName>
        <fullName evidence="1">Uncharacterized protein</fullName>
    </submittedName>
</protein>
<dbReference type="OrthoDB" id="1920313at2759"/>
<sequence>VSVSSNVGLTFYSLLGSEQSAGNHHSSSLLKNPYISYAKCMSNYLSSVHLNRKMEHLTSSC</sequence>
<organism evidence="1 2">
    <name type="scientific">Musa troglodytarum</name>
    <name type="common">fe'i banana</name>
    <dbReference type="NCBI Taxonomy" id="320322"/>
    <lineage>
        <taxon>Eukaryota</taxon>
        <taxon>Viridiplantae</taxon>
        <taxon>Streptophyta</taxon>
        <taxon>Embryophyta</taxon>
        <taxon>Tracheophyta</taxon>
        <taxon>Spermatophyta</taxon>
        <taxon>Magnoliopsida</taxon>
        <taxon>Liliopsida</taxon>
        <taxon>Zingiberales</taxon>
        <taxon>Musaceae</taxon>
        <taxon>Musa</taxon>
    </lineage>
</organism>
<dbReference type="EMBL" id="CP097509">
    <property type="protein sequence ID" value="URE17550.1"/>
    <property type="molecule type" value="Genomic_DNA"/>
</dbReference>
<name>A0A9E7GMM3_9LILI</name>
<dbReference type="Proteomes" id="UP001055439">
    <property type="component" value="Chromosome 7"/>
</dbReference>
<gene>
    <name evidence="1" type="ORF">MUK42_12074</name>
</gene>
<dbReference type="AlphaFoldDB" id="A0A9E7GMM3"/>
<evidence type="ECO:0000313" key="2">
    <source>
        <dbReference type="Proteomes" id="UP001055439"/>
    </source>
</evidence>
<reference evidence="1" key="1">
    <citation type="submission" date="2022-05" db="EMBL/GenBank/DDBJ databases">
        <title>The Musa troglodytarum L. genome provides insights into the mechanism of non-climacteric behaviour and enrichment of carotenoids.</title>
        <authorList>
            <person name="Wang J."/>
        </authorList>
    </citation>
    <scope>NUCLEOTIDE SEQUENCE</scope>
    <source>
        <tissue evidence="1">Leaf</tissue>
    </source>
</reference>
<evidence type="ECO:0000313" key="1">
    <source>
        <dbReference type="EMBL" id="URE17550.1"/>
    </source>
</evidence>
<feature type="non-terminal residue" evidence="1">
    <location>
        <position position="1"/>
    </location>
</feature>
<proteinExistence type="predicted"/>
<keyword evidence="2" id="KW-1185">Reference proteome</keyword>